<evidence type="ECO:0000256" key="1">
    <source>
        <dbReference type="SAM" id="Phobius"/>
    </source>
</evidence>
<reference evidence="2" key="1">
    <citation type="journal article" date="2019" name="MBio">
        <title>Virus Genomes from Deep Sea Sediments Expand the Ocean Megavirome and Support Independent Origins of Viral Gigantism.</title>
        <authorList>
            <person name="Backstrom D."/>
            <person name="Yutin N."/>
            <person name="Jorgensen S.L."/>
            <person name="Dharamshi J."/>
            <person name="Homa F."/>
            <person name="Zaremba-Niedwiedzka K."/>
            <person name="Spang A."/>
            <person name="Wolf Y.I."/>
            <person name="Koonin E.V."/>
            <person name="Ettema T.J."/>
        </authorList>
    </citation>
    <scope>NUCLEOTIDE SEQUENCE</scope>
</reference>
<gene>
    <name evidence="2" type="ORF">LCPAC304_00940</name>
</gene>
<feature type="transmembrane region" description="Helical" evidence="1">
    <location>
        <begin position="6"/>
        <end position="32"/>
    </location>
</feature>
<keyword evidence="1" id="KW-0472">Membrane</keyword>
<proteinExistence type="predicted"/>
<protein>
    <submittedName>
        <fullName evidence="2">Uncharacterized protein</fullName>
    </submittedName>
</protein>
<feature type="transmembrane region" description="Helical" evidence="1">
    <location>
        <begin position="170"/>
        <end position="194"/>
    </location>
</feature>
<feature type="transmembrane region" description="Helical" evidence="1">
    <location>
        <begin position="121"/>
        <end position="149"/>
    </location>
</feature>
<keyword evidence="1" id="KW-0812">Transmembrane</keyword>
<sequence>MSLESILIIGALLLFAIALLAVNLAFITFALYNLGISGLFKTIEEVFEGKNKGRSAEDYLIYAAVISASIFVIFAIVIIAAIVIAVVGAPEEAGGAVVAGAAEEGGAAELLPGLNNMISGAIGMILVIILIVVVLASTGSGILCFLAASEIKKDPKFSGKKELRTAYTDAIVAGIMGISIVAFAVLGIIGYFVLRFYQAHEKAEAIKEAKAAKEKKLHEAALGLREALEIKSGGQAEVAAAAAAAK</sequence>
<name>A0A481Z815_9VIRU</name>
<evidence type="ECO:0000313" key="2">
    <source>
        <dbReference type="EMBL" id="QBK91756.1"/>
    </source>
</evidence>
<dbReference type="EMBL" id="MK500565">
    <property type="protein sequence ID" value="QBK91756.1"/>
    <property type="molecule type" value="Genomic_DNA"/>
</dbReference>
<accession>A0A481Z815</accession>
<organism evidence="2">
    <name type="scientific">Pithovirus LCPAC304</name>
    <dbReference type="NCBI Taxonomy" id="2506594"/>
    <lineage>
        <taxon>Viruses</taxon>
        <taxon>Pithoviruses</taxon>
    </lineage>
</organism>
<keyword evidence="1" id="KW-1133">Transmembrane helix</keyword>
<feature type="transmembrane region" description="Helical" evidence="1">
    <location>
        <begin position="59"/>
        <end position="87"/>
    </location>
</feature>